<gene>
    <name evidence="2" type="ORF">IAA60_00355</name>
</gene>
<dbReference type="EMBL" id="DVLU01000003">
    <property type="protein sequence ID" value="HIT84335.1"/>
    <property type="molecule type" value="Genomic_DNA"/>
</dbReference>
<sequence length="80" mass="8821">MKVDTNTMVSISEANRNFSKITRLVDKYGSAVILKNNSPRYLVLDFNQAGNMAAATDSDVFVMSEKLISQNAAAYEELAK</sequence>
<reference evidence="2" key="1">
    <citation type="submission" date="2020-10" db="EMBL/GenBank/DDBJ databases">
        <authorList>
            <person name="Gilroy R."/>
        </authorList>
    </citation>
    <scope>NUCLEOTIDE SEQUENCE</scope>
    <source>
        <strain evidence="2">CHK181-108</strain>
    </source>
</reference>
<dbReference type="InterPro" id="IPR036165">
    <property type="entry name" value="YefM-like_sf"/>
</dbReference>
<name>A0A9D1H112_9FIRM</name>
<proteinExistence type="inferred from homology"/>
<comment type="caution">
    <text evidence="2">The sequence shown here is derived from an EMBL/GenBank/DDBJ whole genome shotgun (WGS) entry which is preliminary data.</text>
</comment>
<dbReference type="Proteomes" id="UP000824165">
    <property type="component" value="Unassembled WGS sequence"/>
</dbReference>
<evidence type="ECO:0000313" key="2">
    <source>
        <dbReference type="EMBL" id="HIT84335.1"/>
    </source>
</evidence>
<dbReference type="AlphaFoldDB" id="A0A9D1H112"/>
<evidence type="ECO:0000256" key="1">
    <source>
        <dbReference type="ARBA" id="ARBA00009981"/>
    </source>
</evidence>
<reference evidence="2" key="2">
    <citation type="journal article" date="2021" name="PeerJ">
        <title>Extensive microbial diversity within the chicken gut microbiome revealed by metagenomics and culture.</title>
        <authorList>
            <person name="Gilroy R."/>
            <person name="Ravi A."/>
            <person name="Getino M."/>
            <person name="Pursley I."/>
            <person name="Horton D.L."/>
            <person name="Alikhan N.F."/>
            <person name="Baker D."/>
            <person name="Gharbi K."/>
            <person name="Hall N."/>
            <person name="Watson M."/>
            <person name="Adriaenssens E.M."/>
            <person name="Foster-Nyarko E."/>
            <person name="Jarju S."/>
            <person name="Secka A."/>
            <person name="Antonio M."/>
            <person name="Oren A."/>
            <person name="Chaudhuri R.R."/>
            <person name="La Ragione R."/>
            <person name="Hildebrand F."/>
            <person name="Pallen M.J."/>
        </authorList>
    </citation>
    <scope>NUCLEOTIDE SEQUENCE</scope>
    <source>
        <strain evidence="2">CHK181-108</strain>
    </source>
</reference>
<organism evidence="2 3">
    <name type="scientific">Candidatus Ornithomonoglobus intestinigallinarum</name>
    <dbReference type="NCBI Taxonomy" id="2840894"/>
    <lineage>
        <taxon>Bacteria</taxon>
        <taxon>Bacillati</taxon>
        <taxon>Bacillota</taxon>
        <taxon>Clostridia</taxon>
        <taxon>Candidatus Ornithomonoglobus</taxon>
    </lineage>
</organism>
<protein>
    <submittedName>
        <fullName evidence="2">Type II toxin-antitoxin system Phd/YefM family antitoxin</fullName>
    </submittedName>
</protein>
<accession>A0A9D1H112</accession>
<dbReference type="SUPFAM" id="SSF143120">
    <property type="entry name" value="YefM-like"/>
    <property type="match status" value="1"/>
</dbReference>
<evidence type="ECO:0000313" key="3">
    <source>
        <dbReference type="Proteomes" id="UP000824165"/>
    </source>
</evidence>
<comment type="similarity">
    <text evidence="1">Belongs to the phD/YefM antitoxin family.</text>
</comment>